<evidence type="ECO:0000313" key="3">
    <source>
        <dbReference type="Proteomes" id="UP001275436"/>
    </source>
</evidence>
<proteinExistence type="predicted"/>
<feature type="signal peptide" evidence="1">
    <location>
        <begin position="1"/>
        <end position="27"/>
    </location>
</feature>
<comment type="caution">
    <text evidence="2">The sequence shown here is derived from an EMBL/GenBank/DDBJ whole genome shotgun (WGS) entry which is preliminary data.</text>
</comment>
<feature type="chain" id="PRO_5047282867" evidence="1">
    <location>
        <begin position="28"/>
        <end position="197"/>
    </location>
</feature>
<dbReference type="EMBL" id="BSKO01000001">
    <property type="protein sequence ID" value="GLO65044.1"/>
    <property type="molecule type" value="Genomic_DNA"/>
</dbReference>
<keyword evidence="1" id="KW-0732">Signal</keyword>
<name>A0ABQ5THK4_9BACI</name>
<dbReference type="PROSITE" id="PS51257">
    <property type="entry name" value="PROKAR_LIPOPROTEIN"/>
    <property type="match status" value="1"/>
</dbReference>
<keyword evidence="3" id="KW-1185">Reference proteome</keyword>
<evidence type="ECO:0000313" key="2">
    <source>
        <dbReference type="EMBL" id="GLO65044.1"/>
    </source>
</evidence>
<dbReference type="Proteomes" id="UP001275436">
    <property type="component" value="Unassembled WGS sequence"/>
</dbReference>
<organism evidence="2 3">
    <name type="scientific">Oceanobacillus kimchii</name>
    <dbReference type="NCBI Taxonomy" id="746691"/>
    <lineage>
        <taxon>Bacteria</taxon>
        <taxon>Bacillati</taxon>
        <taxon>Bacillota</taxon>
        <taxon>Bacilli</taxon>
        <taxon>Bacillales</taxon>
        <taxon>Bacillaceae</taxon>
        <taxon>Oceanobacillus</taxon>
    </lineage>
</organism>
<sequence>MRKGLLFTLIITSVLLVLSACGGNDSAAEDQDNSDETTDKPEVGLAETALDDVITKKDNKEAFYVLIYDTQEDYVNNTKLLEAYDKALKDGDMKAYHININGLDNENKQTVDTLSEEYSTRTSGHNPFEDGGMAVVHDGQINSAYAYQGTAWNLNTIIGETNTENNTFLDDDLYNDVKQEIQYNIDYINEQEIDLTY</sequence>
<gene>
    <name evidence="2" type="ORF">MACH08_08280</name>
</gene>
<protein>
    <submittedName>
        <fullName evidence="2">Uncharacterized protein</fullName>
    </submittedName>
</protein>
<reference evidence="2 3" key="1">
    <citation type="submission" date="2023-02" db="EMBL/GenBank/DDBJ databases">
        <title>Oceanobacillus kimchii IFOP_LL358 isolated form Alexandrium catenella lab strain.</title>
        <authorList>
            <person name="Gajardo G."/>
            <person name="Ueki S."/>
            <person name="Maruyama F."/>
        </authorList>
    </citation>
    <scope>NUCLEOTIDE SEQUENCE [LARGE SCALE GENOMIC DNA]</scope>
    <source>
        <strain evidence="2 3">IFOP_LL358</strain>
    </source>
</reference>
<evidence type="ECO:0000256" key="1">
    <source>
        <dbReference type="SAM" id="SignalP"/>
    </source>
</evidence>
<accession>A0ABQ5THK4</accession>